<dbReference type="PROSITE" id="PS50928">
    <property type="entry name" value="ABC_TM1"/>
    <property type="match status" value="1"/>
</dbReference>
<gene>
    <name evidence="10" type="ORF">SAMN05444398_102238</name>
</gene>
<keyword evidence="4" id="KW-1003">Cell membrane</keyword>
<evidence type="ECO:0000256" key="5">
    <source>
        <dbReference type="ARBA" id="ARBA00022692"/>
    </source>
</evidence>
<feature type="transmembrane region" description="Helical" evidence="8">
    <location>
        <begin position="30"/>
        <end position="51"/>
    </location>
</feature>
<dbReference type="RefSeq" id="WP_073033935.1">
    <property type="nucleotide sequence ID" value="NZ_BMLR01000002.1"/>
</dbReference>
<evidence type="ECO:0000256" key="2">
    <source>
        <dbReference type="ARBA" id="ARBA00007069"/>
    </source>
</evidence>
<feature type="transmembrane region" description="Helical" evidence="8">
    <location>
        <begin position="81"/>
        <end position="103"/>
    </location>
</feature>
<evidence type="ECO:0000256" key="4">
    <source>
        <dbReference type="ARBA" id="ARBA00022475"/>
    </source>
</evidence>
<evidence type="ECO:0000256" key="1">
    <source>
        <dbReference type="ARBA" id="ARBA00004651"/>
    </source>
</evidence>
<dbReference type="PANTHER" id="PTHR43848:SF2">
    <property type="entry name" value="PUTRESCINE TRANSPORT SYSTEM PERMEASE PROTEIN POTI"/>
    <property type="match status" value="1"/>
</dbReference>
<reference evidence="10 11" key="1">
    <citation type="submission" date="2016-11" db="EMBL/GenBank/DDBJ databases">
        <authorList>
            <person name="Jaros S."/>
            <person name="Januszkiewicz K."/>
            <person name="Wedrychowicz H."/>
        </authorList>
    </citation>
    <scope>NUCLEOTIDE SEQUENCE [LARGE SCALE GENOMIC DNA]</scope>
    <source>
        <strain evidence="10 11">DSM 29589</strain>
    </source>
</reference>
<keyword evidence="3 8" id="KW-0813">Transport</keyword>
<feature type="transmembrane region" description="Helical" evidence="8">
    <location>
        <begin position="250"/>
        <end position="274"/>
    </location>
</feature>
<dbReference type="AlphaFoldDB" id="A0A1M7AA64"/>
<dbReference type="InterPro" id="IPR035906">
    <property type="entry name" value="MetI-like_sf"/>
</dbReference>
<comment type="similarity">
    <text evidence="2">Belongs to the binding-protein-dependent transport system permease family. CysTW subfamily.</text>
</comment>
<feature type="transmembrane region" description="Helical" evidence="8">
    <location>
        <begin position="156"/>
        <end position="175"/>
    </location>
</feature>
<evidence type="ECO:0000256" key="3">
    <source>
        <dbReference type="ARBA" id="ARBA00022448"/>
    </source>
</evidence>
<protein>
    <submittedName>
        <fullName evidence="10">Putative spermidine/putrescine transport system permease protein/spermidine/putrescine transport system permease protein</fullName>
    </submittedName>
</protein>
<feature type="transmembrane region" description="Helical" evidence="8">
    <location>
        <begin position="115"/>
        <end position="136"/>
    </location>
</feature>
<evidence type="ECO:0000259" key="9">
    <source>
        <dbReference type="PROSITE" id="PS50928"/>
    </source>
</evidence>
<dbReference type="Gene3D" id="1.10.3720.10">
    <property type="entry name" value="MetI-like"/>
    <property type="match status" value="1"/>
</dbReference>
<dbReference type="InterPro" id="IPR051789">
    <property type="entry name" value="Bact_Polyamine_Transport"/>
</dbReference>
<dbReference type="Pfam" id="PF00528">
    <property type="entry name" value="BPD_transp_1"/>
    <property type="match status" value="1"/>
</dbReference>
<dbReference type="EMBL" id="FRBR01000002">
    <property type="protein sequence ID" value="SHL39489.1"/>
    <property type="molecule type" value="Genomic_DNA"/>
</dbReference>
<keyword evidence="7 8" id="KW-0472">Membrane</keyword>
<dbReference type="InterPro" id="IPR000515">
    <property type="entry name" value="MetI-like"/>
</dbReference>
<keyword evidence="11" id="KW-1185">Reference proteome</keyword>
<keyword evidence="6 8" id="KW-1133">Transmembrane helix</keyword>
<evidence type="ECO:0000256" key="7">
    <source>
        <dbReference type="ARBA" id="ARBA00023136"/>
    </source>
</evidence>
<organism evidence="10 11">
    <name type="scientific">Roseovarius pacificus</name>
    <dbReference type="NCBI Taxonomy" id="337701"/>
    <lineage>
        <taxon>Bacteria</taxon>
        <taxon>Pseudomonadati</taxon>
        <taxon>Pseudomonadota</taxon>
        <taxon>Alphaproteobacteria</taxon>
        <taxon>Rhodobacterales</taxon>
        <taxon>Roseobacteraceae</taxon>
        <taxon>Roseovarius</taxon>
    </lineage>
</organism>
<accession>A0A1M7AA64</accession>
<name>A0A1M7AA64_9RHOB</name>
<dbReference type="STRING" id="337701.SAMN05444398_102238"/>
<proteinExistence type="inferred from homology"/>
<evidence type="ECO:0000313" key="10">
    <source>
        <dbReference type="EMBL" id="SHL39489.1"/>
    </source>
</evidence>
<evidence type="ECO:0000313" key="11">
    <source>
        <dbReference type="Proteomes" id="UP000183974"/>
    </source>
</evidence>
<sequence>MSDLSVLPAPETDAKLEISFSPLWKTAGKWLGLGMLGLIYFPLLWLVLLSISRDPLSGIPGPFSLEHYRALFASDAWHMPMVASILIGLIIGLISAVTATVIGRAVPKMHRPGKMLVMFVLPLFVPGMSMGAALFIFARSVLGFDLGFWSIAVGHYVWALPYALLIVLVVTLRFDQSLIEAGRDLGASDWQIFRDIEFPILMPGIVSAGLFGFLMSFNEVMRTIFLRGTAETMPVWNWVQAAAQQSQVPIIFSLSSIILVLTLPLLAGTFWLLFAKLNKTS</sequence>
<dbReference type="Proteomes" id="UP000183974">
    <property type="component" value="Unassembled WGS sequence"/>
</dbReference>
<dbReference type="PANTHER" id="PTHR43848">
    <property type="entry name" value="PUTRESCINE TRANSPORT SYSTEM PERMEASE PROTEIN POTI"/>
    <property type="match status" value="1"/>
</dbReference>
<feature type="transmembrane region" description="Helical" evidence="8">
    <location>
        <begin position="196"/>
        <end position="217"/>
    </location>
</feature>
<comment type="subcellular location">
    <subcellularLocation>
        <location evidence="1 8">Cell membrane</location>
        <topology evidence="1 8">Multi-pass membrane protein</topology>
    </subcellularLocation>
</comment>
<evidence type="ECO:0000256" key="6">
    <source>
        <dbReference type="ARBA" id="ARBA00022989"/>
    </source>
</evidence>
<dbReference type="SUPFAM" id="SSF161098">
    <property type="entry name" value="MetI-like"/>
    <property type="match status" value="1"/>
</dbReference>
<feature type="domain" description="ABC transmembrane type-1" evidence="9">
    <location>
        <begin position="81"/>
        <end position="267"/>
    </location>
</feature>
<dbReference type="CDD" id="cd06261">
    <property type="entry name" value="TM_PBP2"/>
    <property type="match status" value="1"/>
</dbReference>
<dbReference type="GO" id="GO:0055085">
    <property type="term" value="P:transmembrane transport"/>
    <property type="evidence" value="ECO:0007669"/>
    <property type="project" value="InterPro"/>
</dbReference>
<keyword evidence="5 8" id="KW-0812">Transmembrane</keyword>
<dbReference type="GO" id="GO:0005886">
    <property type="term" value="C:plasma membrane"/>
    <property type="evidence" value="ECO:0007669"/>
    <property type="project" value="UniProtKB-SubCell"/>
</dbReference>
<dbReference type="OrthoDB" id="9809681at2"/>
<evidence type="ECO:0000256" key="8">
    <source>
        <dbReference type="RuleBase" id="RU363032"/>
    </source>
</evidence>